<dbReference type="NCBIfam" id="NF041753">
    <property type="entry name" value="sbcd_Staph"/>
    <property type="match status" value="1"/>
</dbReference>
<evidence type="ECO:0000256" key="1">
    <source>
        <dbReference type="ARBA" id="ARBA00010555"/>
    </source>
</evidence>
<evidence type="ECO:0000256" key="5">
    <source>
        <dbReference type="ARBA" id="ARBA00022722"/>
    </source>
</evidence>
<dbReference type="GO" id="GO:0006260">
    <property type="term" value="P:DNA replication"/>
    <property type="evidence" value="ECO:0007669"/>
    <property type="project" value="UniProtKB-KW"/>
</dbReference>
<accession>A0A292DEU6</accession>
<dbReference type="InterPro" id="IPR053381">
    <property type="entry name" value="SbcCD_nuclease"/>
</dbReference>
<evidence type="ECO:0000256" key="8">
    <source>
        <dbReference type="ARBA" id="ARBA00022839"/>
    </source>
</evidence>
<evidence type="ECO:0000313" key="13">
    <source>
        <dbReference type="EMBL" id="QEX39006.1"/>
    </source>
</evidence>
<evidence type="ECO:0000256" key="4">
    <source>
        <dbReference type="ARBA" id="ARBA00022705"/>
    </source>
</evidence>
<dbReference type="InterPro" id="IPR004593">
    <property type="entry name" value="SbcD"/>
</dbReference>
<dbReference type="Proteomes" id="UP000325462">
    <property type="component" value="Chromosome"/>
</dbReference>
<proteinExistence type="inferred from homology"/>
<dbReference type="EMBL" id="SCHB01000004">
    <property type="protein sequence ID" value="TBW72114.1"/>
    <property type="molecule type" value="Genomic_DNA"/>
</dbReference>
<protein>
    <recommendedName>
        <fullName evidence="3 10">Nuclease SbcCD subunit D</fullName>
    </recommendedName>
</protein>
<keyword evidence="9 10" id="KW-0233">DNA recombination</keyword>
<evidence type="ECO:0000259" key="11">
    <source>
        <dbReference type="Pfam" id="PF00149"/>
    </source>
</evidence>
<evidence type="ECO:0000313" key="15">
    <source>
        <dbReference type="Proteomes" id="UP000293637"/>
    </source>
</evidence>
<dbReference type="NCBIfam" id="TIGR00619">
    <property type="entry name" value="sbcd"/>
    <property type="match status" value="1"/>
</dbReference>
<dbReference type="OMA" id="LGHLHGC"/>
<dbReference type="PANTHER" id="PTHR30337">
    <property type="entry name" value="COMPONENT OF ATP-DEPENDENT DSDNA EXONUCLEASE"/>
    <property type="match status" value="1"/>
</dbReference>
<evidence type="ECO:0000256" key="6">
    <source>
        <dbReference type="ARBA" id="ARBA00022759"/>
    </source>
</evidence>
<comment type="similarity">
    <text evidence="1 10">Belongs to the SbcD family.</text>
</comment>
<dbReference type="RefSeq" id="WP_002478241.1">
    <property type="nucleotide sequence ID" value="NZ_AP021848.1"/>
</dbReference>
<dbReference type="GO" id="GO:0004519">
    <property type="term" value="F:endonuclease activity"/>
    <property type="evidence" value="ECO:0007669"/>
    <property type="project" value="UniProtKB-KW"/>
</dbReference>
<keyword evidence="8 10" id="KW-0269">Exonuclease</keyword>
<dbReference type="Proteomes" id="UP000293637">
    <property type="component" value="Unassembled WGS sequence"/>
</dbReference>
<evidence type="ECO:0000256" key="2">
    <source>
        <dbReference type="ARBA" id="ARBA00011322"/>
    </source>
</evidence>
<dbReference type="Pfam" id="PF00149">
    <property type="entry name" value="Metallophos"/>
    <property type="match status" value="1"/>
</dbReference>
<dbReference type="PANTHER" id="PTHR30337:SF0">
    <property type="entry name" value="NUCLEASE SBCCD SUBUNIT D"/>
    <property type="match status" value="1"/>
</dbReference>
<reference evidence="13 16" key="2">
    <citation type="submission" date="2019-07" db="EMBL/GenBank/DDBJ databases">
        <title>Comparative genome analysis of staphylococcus lugdunensis shows clonal complex-dependent diversity of the putative virulence factor, ess/type vii locus.</title>
        <authorList>
            <person name="Lebeurre J."/>
            <person name="Dahyot S."/>
            <person name="Diene S."/>
            <person name="Paulay A."/>
            <person name="Aubourg M."/>
            <person name="Argemi X."/>
            <person name="Giard J.-C."/>
            <person name="Tournier I."/>
            <person name="Francois P."/>
            <person name="Pestel-Caron M."/>
        </authorList>
    </citation>
    <scope>NUCLEOTIDE SEQUENCE [LARGE SCALE GENOMIC DNA]</scope>
    <source>
        <strain evidence="13 16">SL13</strain>
    </source>
</reference>
<keyword evidence="6 10" id="KW-0255">Endonuclease</keyword>
<evidence type="ECO:0000256" key="7">
    <source>
        <dbReference type="ARBA" id="ARBA00022801"/>
    </source>
</evidence>
<keyword evidence="16" id="KW-1185">Reference proteome</keyword>
<dbReference type="InterPro" id="IPR050535">
    <property type="entry name" value="DNA_Repair-Maintenance_Comp"/>
</dbReference>
<dbReference type="InterPro" id="IPR004843">
    <property type="entry name" value="Calcineurin-like_PHP"/>
</dbReference>
<evidence type="ECO:0000256" key="10">
    <source>
        <dbReference type="RuleBase" id="RU363069"/>
    </source>
</evidence>
<evidence type="ECO:0000259" key="12">
    <source>
        <dbReference type="Pfam" id="PF12320"/>
    </source>
</evidence>
<dbReference type="Gene3D" id="3.60.21.10">
    <property type="match status" value="1"/>
</dbReference>
<keyword evidence="7 10" id="KW-0378">Hydrolase</keyword>
<keyword evidence="4 10" id="KW-0235">DNA replication</keyword>
<dbReference type="GO" id="GO:0008408">
    <property type="term" value="F:3'-5' exonuclease activity"/>
    <property type="evidence" value="ECO:0007669"/>
    <property type="project" value="InterPro"/>
</dbReference>
<dbReference type="InterPro" id="IPR026843">
    <property type="entry name" value="SbcD_C"/>
</dbReference>
<dbReference type="Pfam" id="PF12320">
    <property type="entry name" value="SbcD_C"/>
    <property type="match status" value="1"/>
</dbReference>
<reference evidence="14 15" key="1">
    <citation type="journal article" date="2019" name="Sci. Transl. Med.">
        <title>Quorum sensing between bacterial species on the skin protects against epidermal injury in atopic dermatitis.</title>
        <authorList>
            <person name="Williams M.R."/>
        </authorList>
    </citation>
    <scope>NUCLEOTIDE SEQUENCE [LARGE SCALE GENOMIC DNA]</scope>
    <source>
        <strain evidence="14 15">E7</strain>
    </source>
</reference>
<name>A0A292DEU6_STALU</name>
<feature type="domain" description="Calcineurin-like phosphoesterase" evidence="11">
    <location>
        <begin position="1"/>
        <end position="214"/>
    </location>
</feature>
<organism evidence="14 15">
    <name type="scientific">Staphylococcus lugdunensis</name>
    <dbReference type="NCBI Taxonomy" id="28035"/>
    <lineage>
        <taxon>Bacteria</taxon>
        <taxon>Bacillati</taxon>
        <taxon>Bacillota</taxon>
        <taxon>Bacilli</taxon>
        <taxon>Bacillales</taxon>
        <taxon>Staphylococcaceae</taxon>
        <taxon>Staphylococcus</taxon>
    </lineage>
</organism>
<evidence type="ECO:0000256" key="9">
    <source>
        <dbReference type="ARBA" id="ARBA00023172"/>
    </source>
</evidence>
<dbReference type="GeneID" id="58089843"/>
<dbReference type="InterPro" id="IPR029052">
    <property type="entry name" value="Metallo-depent_PP-like"/>
</dbReference>
<dbReference type="SUPFAM" id="SSF56300">
    <property type="entry name" value="Metallo-dependent phosphatases"/>
    <property type="match status" value="1"/>
</dbReference>
<dbReference type="GO" id="GO:0006310">
    <property type="term" value="P:DNA recombination"/>
    <property type="evidence" value="ECO:0007669"/>
    <property type="project" value="UniProtKB-KW"/>
</dbReference>
<evidence type="ECO:0000313" key="16">
    <source>
        <dbReference type="Proteomes" id="UP000325462"/>
    </source>
</evidence>
<comment type="function">
    <text evidence="10">SbcCD cleaves DNA hairpin structures. These structures can inhibit DNA replication and are intermediates in certain DNA recombination reactions. The complex acts as a 3'-&gt;5' double strand exonuclease that can open hairpins. It also has a 5' single-strand endonuclease activity.</text>
</comment>
<dbReference type="InterPro" id="IPR041796">
    <property type="entry name" value="Mre11_N"/>
</dbReference>
<dbReference type="AlphaFoldDB" id="A0A292DEU6"/>
<feature type="domain" description="Nuclease SbcCD subunit D C-terminal" evidence="12">
    <location>
        <begin position="263"/>
        <end position="350"/>
    </location>
</feature>
<dbReference type="EMBL" id="CP041722">
    <property type="protein sequence ID" value="QEX39006.1"/>
    <property type="molecule type" value="Genomic_DNA"/>
</dbReference>
<sequence length="374" mass="43005">MKIIHTADWHLGKILNGKSLLEDQIYILKQFIDQMLIEKPDIIVVAGDLYDTSYPSKDAIKLLEQTIYQLNIELKIPMIIINGNHDSKERLNYGSPWFQLSNLHIKTSLEDLTCPITFGNIKFYTMPYATVSEVAHFFDDETIQTHQQATEKCLEIMSNKLNKQNINIIIGHLTIQGGKKSDSERPLTIGTVESVNKKVFEAFDKVLLGHLHHPFSINDDKVNYSGSLLQYSFSEVGQAKGYRVIEIDTNSKIQDTFKQLQPLKELEVVEGQYNQVIAEEIAVKNKNNYFHFKLKGMSHITDPMIHLKKIYPNTLALTNISYQTDDVTTRHAITKLKDEDIISEFYKEMTNEPLTNVQSQKVEYILNHLLTKED</sequence>
<keyword evidence="5 10" id="KW-0540">Nuclease</keyword>
<comment type="subunit">
    <text evidence="2 10">Heterodimer of SbcC and SbcD.</text>
</comment>
<dbReference type="CDD" id="cd00840">
    <property type="entry name" value="MPP_Mre11_N"/>
    <property type="match status" value="1"/>
</dbReference>
<gene>
    <name evidence="10" type="primary">sbcD</name>
    <name evidence="14" type="ORF">EQ812_07485</name>
    <name evidence="13" type="ORF">FO454_08955</name>
</gene>
<evidence type="ECO:0000256" key="3">
    <source>
        <dbReference type="ARBA" id="ARBA00013365"/>
    </source>
</evidence>
<evidence type="ECO:0000313" key="14">
    <source>
        <dbReference type="EMBL" id="TBW72114.1"/>
    </source>
</evidence>